<feature type="transmembrane region" description="Helical" evidence="1">
    <location>
        <begin position="20"/>
        <end position="41"/>
    </location>
</feature>
<dbReference type="EMBL" id="JAFJYC010000001">
    <property type="protein sequence ID" value="MBT9431175.1"/>
    <property type="molecule type" value="Genomic_DNA"/>
</dbReference>
<organism evidence="2 3">
    <name type="scientific">Candidatus Sodalis endolongispinus</name>
    <dbReference type="NCBI Taxonomy" id="2812662"/>
    <lineage>
        <taxon>Bacteria</taxon>
        <taxon>Pseudomonadati</taxon>
        <taxon>Pseudomonadota</taxon>
        <taxon>Gammaproteobacteria</taxon>
        <taxon>Enterobacterales</taxon>
        <taxon>Bruguierivoracaceae</taxon>
        <taxon>Sodalis</taxon>
    </lineage>
</organism>
<dbReference type="RefSeq" id="WP_215670174.1">
    <property type="nucleotide sequence ID" value="NZ_JAFJYC010000001.1"/>
</dbReference>
<evidence type="ECO:0000313" key="2">
    <source>
        <dbReference type="EMBL" id="MBT9431175.1"/>
    </source>
</evidence>
<evidence type="ECO:0000313" key="3">
    <source>
        <dbReference type="Proteomes" id="UP000811282"/>
    </source>
</evidence>
<keyword evidence="1" id="KW-1133">Transmembrane helix</keyword>
<comment type="caution">
    <text evidence="2">The sequence shown here is derived from an EMBL/GenBank/DDBJ whole genome shotgun (WGS) entry which is preliminary data.</text>
</comment>
<protein>
    <submittedName>
        <fullName evidence="2">Uncharacterized protein</fullName>
    </submittedName>
</protein>
<keyword evidence="1" id="KW-0812">Transmembrane</keyword>
<keyword evidence="3" id="KW-1185">Reference proteome</keyword>
<accession>A0ABS5Y9F5</accession>
<proteinExistence type="predicted"/>
<dbReference type="Proteomes" id="UP000811282">
    <property type="component" value="Unassembled WGS sequence"/>
</dbReference>
<gene>
    <name evidence="2" type="ORF">JZM24_01580</name>
</gene>
<evidence type="ECO:0000256" key="1">
    <source>
        <dbReference type="SAM" id="Phobius"/>
    </source>
</evidence>
<name>A0ABS5Y9F5_9GAMM</name>
<sequence length="61" mass="6897">MNAYHDWRIMPAKVIICYLHGWRLGAIGAGLALLLSAGLWWRKKRAASSPTREMSDECRAP</sequence>
<reference evidence="2 3" key="1">
    <citation type="journal article" date="2021" name="Genome Biol. Evol.">
        <title>The evolution of interdependence in a four-way mealybug symbiosis.</title>
        <authorList>
            <person name="Garber A.I."/>
            <person name="Kupper M."/>
            <person name="Laetsch D.R."/>
            <person name="Weldon S.R."/>
            <person name="Ladinsky M.S."/>
            <person name="Bjorkman P.J."/>
            <person name="McCutcheon J.P."/>
        </authorList>
    </citation>
    <scope>NUCLEOTIDE SEQUENCE [LARGE SCALE GENOMIC DNA]</scope>
    <source>
        <strain evidence="2">SOD</strain>
    </source>
</reference>
<keyword evidence="1" id="KW-0472">Membrane</keyword>